<gene>
    <name evidence="2" type="ORF">K788_0006737</name>
</gene>
<name>A0A0P0R4I1_9BURK</name>
<evidence type="ECO:0000256" key="1">
    <source>
        <dbReference type="SAM" id="MobiDB-lite"/>
    </source>
</evidence>
<organism evidence="2 3">
    <name type="scientific">Paraburkholderia caribensis MBA4</name>
    <dbReference type="NCBI Taxonomy" id="1323664"/>
    <lineage>
        <taxon>Bacteria</taxon>
        <taxon>Pseudomonadati</taxon>
        <taxon>Pseudomonadota</taxon>
        <taxon>Betaproteobacteria</taxon>
        <taxon>Burkholderiales</taxon>
        <taxon>Burkholderiaceae</taxon>
        <taxon>Paraburkholderia</taxon>
    </lineage>
</organism>
<dbReference type="Proteomes" id="UP000019146">
    <property type="component" value="Chromosome 1"/>
</dbReference>
<dbReference type="EMBL" id="CP012746">
    <property type="protein sequence ID" value="ALL62986.1"/>
    <property type="molecule type" value="Genomic_DNA"/>
</dbReference>
<proteinExistence type="predicted"/>
<dbReference type="AlphaFoldDB" id="A0A0P0R4I1"/>
<accession>A0A0P0R4I1</accession>
<feature type="region of interest" description="Disordered" evidence="1">
    <location>
        <begin position="32"/>
        <end position="59"/>
    </location>
</feature>
<dbReference type="KEGG" id="bcai:K788_0006737"/>
<protein>
    <submittedName>
        <fullName evidence="2">Uncharacterized protein</fullName>
    </submittedName>
</protein>
<reference evidence="2 3" key="1">
    <citation type="journal article" date="2014" name="Genome Announc.">
        <title>Draft Genome Sequence of the Haloacid-Degrading Burkholderia caribensis Strain MBA4.</title>
        <authorList>
            <person name="Pan Y."/>
            <person name="Kong K.F."/>
            <person name="Tsang J.S."/>
        </authorList>
    </citation>
    <scope>NUCLEOTIDE SEQUENCE [LARGE SCALE GENOMIC DNA]</scope>
    <source>
        <strain evidence="2 3">MBA4</strain>
    </source>
</reference>
<sequence>MSKIRRRALEARGARLSGNVDCSSGYIGARGGKFSLPPARSSNARRRSPCGRRSRAAAQ</sequence>
<evidence type="ECO:0000313" key="3">
    <source>
        <dbReference type="Proteomes" id="UP000019146"/>
    </source>
</evidence>
<feature type="compositionally biased region" description="Basic residues" evidence="1">
    <location>
        <begin position="43"/>
        <end position="59"/>
    </location>
</feature>
<evidence type="ECO:0000313" key="2">
    <source>
        <dbReference type="EMBL" id="ALL62986.1"/>
    </source>
</evidence>